<keyword evidence="1" id="KW-1133">Transmembrane helix</keyword>
<keyword evidence="1" id="KW-0812">Transmembrane</keyword>
<dbReference type="PANTHER" id="PTHR40278">
    <property type="entry name" value="DNA UTILIZATION PROTEIN HOFN"/>
    <property type="match status" value="1"/>
</dbReference>
<name>A0A0P8H573_CITFR</name>
<keyword evidence="1" id="KW-0472">Membrane</keyword>
<reference evidence="2" key="4">
    <citation type="submission" date="2020-09" db="EMBL/GenBank/DDBJ databases">
        <authorList>
            <consortium name="NCBI Pathogen Detection Project"/>
        </authorList>
    </citation>
    <scope>NUCLEOTIDE SEQUENCE</scope>
    <source>
        <strain evidence="2">O50</strain>
    </source>
</reference>
<proteinExistence type="predicted"/>
<dbReference type="Proteomes" id="UP000855471">
    <property type="component" value="Unassembled WGS sequence"/>
</dbReference>
<dbReference type="Proteomes" id="UP000050520">
    <property type="component" value="Unassembled WGS sequence"/>
</dbReference>
<dbReference type="Proteomes" id="UP001278087">
    <property type="component" value="Unassembled WGS sequence"/>
</dbReference>
<gene>
    <name evidence="3" type="ORF">AN672_25005</name>
    <name evidence="2" type="ORF">I9Y29_001263</name>
    <name evidence="4" type="ORF">RYZ67_10545</name>
</gene>
<feature type="transmembrane region" description="Helical" evidence="1">
    <location>
        <begin position="21"/>
        <end position="41"/>
    </location>
</feature>
<reference evidence="2" key="3">
    <citation type="journal article" date="2018" name="Genome Biol.">
        <title>SKESA: strategic k-mer extension for scrupulous assemblies.</title>
        <authorList>
            <person name="Souvorov A."/>
            <person name="Agarwala R."/>
            <person name="Lipman D.J."/>
        </authorList>
    </citation>
    <scope>NUCLEOTIDE SEQUENCE</scope>
    <source>
        <strain evidence="2">O50</strain>
    </source>
</reference>
<reference evidence="5" key="1">
    <citation type="submission" date="2015-09" db="EMBL/GenBank/DDBJ databases">
        <title>Prevalence of NDMs in South Africa.</title>
        <authorList>
            <person name="Osei Sekyere J."/>
            <person name="Govinden U."/>
            <person name="Essack S."/>
            <person name="Haldorsen B."/>
            <person name="Samuelsen O."/>
            <person name="Aasnaes B."/>
            <person name="Sundsfjord A."/>
        </authorList>
    </citation>
    <scope>NUCLEOTIDE SEQUENCE [LARGE SCALE GENOMIC DNA]</scope>
    <source>
        <strain evidence="5">ST62:944112508</strain>
    </source>
</reference>
<dbReference type="EMBL" id="DACSXJ010000005">
    <property type="protein sequence ID" value="HAT3896852.1"/>
    <property type="molecule type" value="Genomic_DNA"/>
</dbReference>
<dbReference type="InterPro" id="IPR052534">
    <property type="entry name" value="Extracell_DNA_Util/SecSys_Comp"/>
</dbReference>
<accession>A0A0P8H573</accession>
<comment type="caution">
    <text evidence="2">The sequence shown here is derived from an EMBL/GenBank/DDBJ whole genome shotgun (WGS) entry which is preliminary data.</text>
</comment>
<dbReference type="PANTHER" id="PTHR40278:SF1">
    <property type="entry name" value="DNA UTILIZATION PROTEIN HOFN"/>
    <property type="match status" value="1"/>
</dbReference>
<evidence type="ECO:0000313" key="4">
    <source>
        <dbReference type="EMBL" id="MDW2758911.1"/>
    </source>
</evidence>
<evidence type="ECO:0000313" key="3">
    <source>
        <dbReference type="EMBL" id="KPR48862.1"/>
    </source>
</evidence>
<dbReference type="EMBL" id="JAWPBU010000009">
    <property type="protein sequence ID" value="MDW2758911.1"/>
    <property type="molecule type" value="Genomic_DNA"/>
</dbReference>
<evidence type="ECO:0000256" key="1">
    <source>
        <dbReference type="SAM" id="Phobius"/>
    </source>
</evidence>
<dbReference type="InterPro" id="IPR007813">
    <property type="entry name" value="PilN"/>
</dbReference>
<sequence length="179" mass="20861">MIATINLLPWRQARRYACLRFWGILFSASLLLSIGVLLRYYSALSVENRAELLLADAEKTRAEALMALKPRVQQRQQRWQQVQARNKQREQTRSWQRALQGLAELLPEQAWLTKMTWQQDTLELTGNTLNFAALKALEAQLRQLPLFMLNSPGETQQDAQGRWQFHFRLTRSDAHDNAL</sequence>
<reference evidence="4" key="5">
    <citation type="submission" date="2023-10" db="EMBL/GenBank/DDBJ databases">
        <title>Fecal carriage and genetic characteristics of carbapenem-resistant Enterobacterales among healthy adults from four provinces of China.</title>
        <authorList>
            <person name="Li Y."/>
            <person name="Zhang R."/>
        </authorList>
    </citation>
    <scope>NUCLEOTIDE SEQUENCE</scope>
    <source>
        <strain evidence="4">HN-136</strain>
    </source>
</reference>
<protein>
    <submittedName>
        <fullName evidence="2">DNA utilization protein HofN</fullName>
    </submittedName>
    <submittedName>
        <fullName evidence="4">PilN domain-containing protein</fullName>
    </submittedName>
</protein>
<reference evidence="3 5" key="2">
    <citation type="journal article" date="2017" name="PLoS ONE">
        <title>Genomic and phenotypic characterisation of fluoroquinolone resistance mechanisms in Enterobacteriaceae in Durban, South Africa.</title>
        <authorList>
            <person name="Osei Sekyere J."/>
            <person name="Amoako D.G."/>
        </authorList>
    </citation>
    <scope>NUCLEOTIDE SEQUENCE [LARGE SCALE GENOMIC DNA]</scope>
    <source>
        <strain evidence="3 5">ST62:944112508</strain>
    </source>
</reference>
<dbReference type="AlphaFoldDB" id="A0A0P8H573"/>
<organism evidence="2">
    <name type="scientific">Citrobacter freundii</name>
    <dbReference type="NCBI Taxonomy" id="546"/>
    <lineage>
        <taxon>Bacteria</taxon>
        <taxon>Pseudomonadati</taxon>
        <taxon>Pseudomonadota</taxon>
        <taxon>Gammaproteobacteria</taxon>
        <taxon>Enterobacterales</taxon>
        <taxon>Enterobacteriaceae</taxon>
        <taxon>Citrobacter</taxon>
        <taxon>Citrobacter freundii complex</taxon>
    </lineage>
</organism>
<evidence type="ECO:0000313" key="2">
    <source>
        <dbReference type="EMBL" id="HAT3896852.1"/>
    </source>
</evidence>
<dbReference type="EMBL" id="LJEB01000148">
    <property type="protein sequence ID" value="KPR48862.1"/>
    <property type="molecule type" value="Genomic_DNA"/>
</dbReference>
<evidence type="ECO:0000313" key="5">
    <source>
        <dbReference type="Proteomes" id="UP000050520"/>
    </source>
</evidence>
<dbReference type="Pfam" id="PF05137">
    <property type="entry name" value="PilN"/>
    <property type="match status" value="1"/>
</dbReference>
<dbReference type="RefSeq" id="WP_057064803.1">
    <property type="nucleotide sequence ID" value="NZ_AP026940.1"/>
</dbReference>